<organism evidence="19 20">
    <name type="scientific">Magnetofaba australis IT-1</name>
    <dbReference type="NCBI Taxonomy" id="1434232"/>
    <lineage>
        <taxon>Bacteria</taxon>
        <taxon>Pseudomonadati</taxon>
        <taxon>Pseudomonadota</taxon>
        <taxon>Magnetococcia</taxon>
        <taxon>Magnetococcales</taxon>
        <taxon>Magnetococcaceae</taxon>
        <taxon>Magnetofaba</taxon>
    </lineage>
</organism>
<evidence type="ECO:0000256" key="2">
    <source>
        <dbReference type="ARBA" id="ARBA00003002"/>
    </source>
</evidence>
<dbReference type="InterPro" id="IPR005899">
    <property type="entry name" value="Na_pump_deCOase"/>
</dbReference>
<dbReference type="GO" id="GO:0015451">
    <property type="term" value="F:decarboxylation-driven active transmembrane transporter activity"/>
    <property type="evidence" value="ECO:0007669"/>
    <property type="project" value="UniProtKB-EC"/>
</dbReference>
<dbReference type="AlphaFoldDB" id="A0A1Y2K278"/>
<reference evidence="19 20" key="1">
    <citation type="journal article" date="2016" name="BMC Genomics">
        <title>Combined genomic and structural analyses of a cultured magnetotactic bacterium reveals its niche adaptation to a dynamic environment.</title>
        <authorList>
            <person name="Araujo A.C."/>
            <person name="Morillo V."/>
            <person name="Cypriano J."/>
            <person name="Teixeira L.C."/>
            <person name="Leao P."/>
            <person name="Lyra S."/>
            <person name="Almeida L.G."/>
            <person name="Bazylinski D.A."/>
            <person name="Vasconcellos A.T."/>
            <person name="Abreu F."/>
            <person name="Lins U."/>
        </authorList>
    </citation>
    <scope>NUCLEOTIDE SEQUENCE [LARGE SCALE GENOMIC DNA]</scope>
    <source>
        <strain evidence="19 20">IT-1</strain>
    </source>
</reference>
<dbReference type="GO" id="GO:0015081">
    <property type="term" value="F:sodium ion transmembrane transporter activity"/>
    <property type="evidence" value="ECO:0007669"/>
    <property type="project" value="UniProtKB-UniRule"/>
</dbReference>
<comment type="cofactor">
    <cofactor evidence="1 16 17">
        <name>Na(+)</name>
        <dbReference type="ChEBI" id="CHEBI:29101"/>
    </cofactor>
</comment>
<evidence type="ECO:0000256" key="8">
    <source>
        <dbReference type="ARBA" id="ARBA00022692"/>
    </source>
</evidence>
<keyword evidence="10 16" id="KW-1133">Transmembrane helix</keyword>
<evidence type="ECO:0000256" key="16">
    <source>
        <dbReference type="HAMAP-Rule" id="MF_00404"/>
    </source>
</evidence>
<evidence type="ECO:0000256" key="3">
    <source>
        <dbReference type="ARBA" id="ARBA00004162"/>
    </source>
</evidence>
<protein>
    <recommendedName>
        <fullName evidence="16">Probable oxaloacetate decarboxylase gamma chain</fullName>
        <ecNumber evidence="16">7.2.4.2</ecNumber>
    </recommendedName>
</protein>
<evidence type="ECO:0000256" key="5">
    <source>
        <dbReference type="ARBA" id="ARBA00011869"/>
    </source>
</evidence>
<comment type="function">
    <text evidence="2 16 17">Catalyzes the decarboxylation of oxaloacetate coupled to Na(+) translocation.</text>
</comment>
<evidence type="ECO:0000313" key="20">
    <source>
        <dbReference type="Proteomes" id="UP000194003"/>
    </source>
</evidence>
<proteinExistence type="inferred from homology"/>
<evidence type="ECO:0000256" key="14">
    <source>
        <dbReference type="ARBA" id="ARBA00023201"/>
    </source>
</evidence>
<comment type="subunit">
    <text evidence="5 16">Heterotrimer of an alpha, a beta and a gamma subunit.</text>
</comment>
<keyword evidence="14 16" id="KW-0739">Sodium transport</keyword>
<keyword evidence="13 16" id="KW-0472">Membrane</keyword>
<dbReference type="RefSeq" id="WP_085444555.1">
    <property type="nucleotide sequence ID" value="NZ_LVJN01000020.1"/>
</dbReference>
<feature type="region of interest" description="Disordered" evidence="18">
    <location>
        <begin position="43"/>
        <end position="63"/>
    </location>
</feature>
<dbReference type="EC" id="7.2.4.2" evidence="16"/>
<dbReference type="Pfam" id="PF04277">
    <property type="entry name" value="OAD_gamma"/>
    <property type="match status" value="1"/>
</dbReference>
<name>A0A1Y2K278_9PROT</name>
<keyword evidence="20" id="KW-1185">Reference proteome</keyword>
<keyword evidence="7 16" id="KW-1003">Cell membrane</keyword>
<accession>A0A1Y2K278</accession>
<evidence type="ECO:0000256" key="7">
    <source>
        <dbReference type="ARBA" id="ARBA00022475"/>
    </source>
</evidence>
<keyword evidence="9 16" id="KW-1278">Translocase</keyword>
<keyword evidence="12 16" id="KW-0406">Ion transport</keyword>
<evidence type="ECO:0000256" key="12">
    <source>
        <dbReference type="ARBA" id="ARBA00023065"/>
    </source>
</evidence>
<dbReference type="NCBIfam" id="TIGR01195">
    <property type="entry name" value="oadG_fam"/>
    <property type="match status" value="1"/>
</dbReference>
<dbReference type="STRING" id="1434232.MAIT1_02144"/>
<evidence type="ECO:0000256" key="1">
    <source>
        <dbReference type="ARBA" id="ARBA00001959"/>
    </source>
</evidence>
<evidence type="ECO:0000256" key="18">
    <source>
        <dbReference type="SAM" id="MobiDB-lite"/>
    </source>
</evidence>
<evidence type="ECO:0000256" key="6">
    <source>
        <dbReference type="ARBA" id="ARBA00022448"/>
    </source>
</evidence>
<evidence type="ECO:0000256" key="11">
    <source>
        <dbReference type="ARBA" id="ARBA00023053"/>
    </source>
</evidence>
<keyword evidence="11 16" id="KW-0915">Sodium</keyword>
<comment type="similarity">
    <text evidence="4 16 17">Belongs to the OadG family.</text>
</comment>
<comment type="subcellular location">
    <subcellularLocation>
        <location evidence="3 16 17">Cell membrane</location>
        <topology evidence="3 16 17">Single-pass membrane protein</topology>
    </subcellularLocation>
</comment>
<evidence type="ECO:0000256" key="17">
    <source>
        <dbReference type="RuleBase" id="RU004278"/>
    </source>
</evidence>
<dbReference type="GO" id="GO:0036376">
    <property type="term" value="P:sodium ion export across plasma membrane"/>
    <property type="evidence" value="ECO:0007669"/>
    <property type="project" value="InterPro"/>
</dbReference>
<dbReference type="GO" id="GO:0005886">
    <property type="term" value="C:plasma membrane"/>
    <property type="evidence" value="ECO:0007669"/>
    <property type="project" value="UniProtKB-SubCell"/>
</dbReference>
<evidence type="ECO:0000313" key="19">
    <source>
        <dbReference type="EMBL" id="OSM02059.1"/>
    </source>
</evidence>
<comment type="catalytic activity">
    <reaction evidence="15 16 17">
        <text>oxaloacetate + 2 Na(+)(in) + H(+) = pyruvate + 2 Na(+)(out) + CO2</text>
        <dbReference type="Rhea" id="RHEA:57724"/>
        <dbReference type="ChEBI" id="CHEBI:15361"/>
        <dbReference type="ChEBI" id="CHEBI:15378"/>
        <dbReference type="ChEBI" id="CHEBI:16452"/>
        <dbReference type="ChEBI" id="CHEBI:16526"/>
        <dbReference type="ChEBI" id="CHEBI:29101"/>
        <dbReference type="EC" id="7.2.4.2"/>
    </reaction>
</comment>
<dbReference type="Proteomes" id="UP000194003">
    <property type="component" value="Unassembled WGS sequence"/>
</dbReference>
<evidence type="ECO:0000256" key="4">
    <source>
        <dbReference type="ARBA" id="ARBA00005844"/>
    </source>
</evidence>
<evidence type="ECO:0000256" key="13">
    <source>
        <dbReference type="ARBA" id="ARBA00023136"/>
    </source>
</evidence>
<dbReference type="HAMAP" id="MF_00404">
    <property type="entry name" value="OadG"/>
    <property type="match status" value="1"/>
</dbReference>
<dbReference type="EMBL" id="LVJN01000020">
    <property type="protein sequence ID" value="OSM02059.1"/>
    <property type="molecule type" value="Genomic_DNA"/>
</dbReference>
<dbReference type="InterPro" id="IPR023424">
    <property type="entry name" value="OadG"/>
</dbReference>
<gene>
    <name evidence="16" type="primary">oadG</name>
    <name evidence="19" type="ORF">MAIT1_02144</name>
</gene>
<feature type="transmembrane region" description="Helical" evidence="16 17">
    <location>
        <begin position="12"/>
        <end position="33"/>
    </location>
</feature>
<comment type="caution">
    <text evidence="19">The sequence shown here is derived from an EMBL/GenBank/DDBJ whole genome shotgun (WGS) entry which is preliminary data.</text>
</comment>
<keyword evidence="6 16" id="KW-0813">Transport</keyword>
<dbReference type="GO" id="GO:0008948">
    <property type="term" value="F:oxaloacetate decarboxylase activity"/>
    <property type="evidence" value="ECO:0007669"/>
    <property type="project" value="UniProtKB-UniRule"/>
</dbReference>
<evidence type="ECO:0000256" key="9">
    <source>
        <dbReference type="ARBA" id="ARBA00022967"/>
    </source>
</evidence>
<evidence type="ECO:0000256" key="10">
    <source>
        <dbReference type="ARBA" id="ARBA00022989"/>
    </source>
</evidence>
<keyword evidence="8 16" id="KW-0812">Transmembrane</keyword>
<sequence>MDGTVQEGVNLMFLGMGTVFTFLALLVVVIGWMSKLAQSIEARQPQAPAPAPKPAPVATPTHSGGDHIAAISAAVARYRHTLRR</sequence>
<feature type="compositionally biased region" description="Pro residues" evidence="18">
    <location>
        <begin position="47"/>
        <end position="57"/>
    </location>
</feature>
<evidence type="ECO:0000256" key="15">
    <source>
        <dbReference type="ARBA" id="ARBA00048176"/>
    </source>
</evidence>